<dbReference type="PROSITE" id="PS00028">
    <property type="entry name" value="ZINC_FINGER_C2H2_1"/>
    <property type="match status" value="1"/>
</dbReference>
<dbReference type="PANTHER" id="PTHR45762:SF3">
    <property type="entry name" value="ZINC-FINGER PROTEIN AT 72D, ISOFORM B"/>
    <property type="match status" value="1"/>
</dbReference>
<evidence type="ECO:0000256" key="1">
    <source>
        <dbReference type="SAM" id="MobiDB-lite"/>
    </source>
</evidence>
<dbReference type="GeneID" id="106811472"/>
<dbReference type="Proteomes" id="UP000695022">
    <property type="component" value="Unplaced"/>
</dbReference>
<organism evidence="3 4">
    <name type="scientific">Priapulus caudatus</name>
    <name type="common">Priapulid worm</name>
    <dbReference type="NCBI Taxonomy" id="37621"/>
    <lineage>
        <taxon>Eukaryota</taxon>
        <taxon>Metazoa</taxon>
        <taxon>Ecdysozoa</taxon>
        <taxon>Scalidophora</taxon>
        <taxon>Priapulida</taxon>
        <taxon>Priapulimorpha</taxon>
        <taxon>Priapulimorphida</taxon>
        <taxon>Priapulidae</taxon>
        <taxon>Priapulus</taxon>
    </lineage>
</organism>
<dbReference type="InterPro" id="IPR036236">
    <property type="entry name" value="Znf_C2H2_sf"/>
</dbReference>
<dbReference type="Gene3D" id="3.30.460.10">
    <property type="entry name" value="Beta Polymerase, domain 2"/>
    <property type="match status" value="1"/>
</dbReference>
<dbReference type="Pfam" id="PF07528">
    <property type="entry name" value="DZF_N"/>
    <property type="match status" value="1"/>
</dbReference>
<name>A0ABM1EEK9_PRICU</name>
<dbReference type="Pfam" id="PF20965">
    <property type="entry name" value="DZF_C"/>
    <property type="match status" value="1"/>
</dbReference>
<feature type="compositionally biased region" description="Basic and acidic residues" evidence="1">
    <location>
        <begin position="891"/>
        <end position="909"/>
    </location>
</feature>
<evidence type="ECO:0000259" key="2">
    <source>
        <dbReference type="PROSITE" id="PS51703"/>
    </source>
</evidence>
<reference evidence="4" key="1">
    <citation type="submission" date="2025-08" db="UniProtKB">
        <authorList>
            <consortium name="RefSeq"/>
        </authorList>
    </citation>
    <scope>IDENTIFICATION</scope>
</reference>
<proteinExistence type="predicted"/>
<keyword evidence="3" id="KW-1185">Reference proteome</keyword>
<gene>
    <name evidence="4" type="primary">LOC106811472</name>
</gene>
<accession>A0ABM1EEK9</accession>
<feature type="region of interest" description="Disordered" evidence="1">
    <location>
        <begin position="859"/>
        <end position="909"/>
    </location>
</feature>
<dbReference type="InterPro" id="IPR049402">
    <property type="entry name" value="DZF_dom_C"/>
</dbReference>
<dbReference type="SUPFAM" id="SSF57667">
    <property type="entry name" value="beta-beta-alpha zinc fingers"/>
    <property type="match status" value="3"/>
</dbReference>
<dbReference type="PANTHER" id="PTHR45762">
    <property type="entry name" value="ZINC FINGER RNA-BINDING PROTEIN"/>
    <property type="match status" value="1"/>
</dbReference>
<dbReference type="RefSeq" id="XP_014670630.1">
    <property type="nucleotide sequence ID" value="XM_014815144.1"/>
</dbReference>
<feature type="region of interest" description="Disordered" evidence="1">
    <location>
        <begin position="574"/>
        <end position="602"/>
    </location>
</feature>
<dbReference type="InterPro" id="IPR003604">
    <property type="entry name" value="Matrin/U1-like-C_Znf_C2H2"/>
</dbReference>
<dbReference type="SMART" id="SM00451">
    <property type="entry name" value="ZnF_U1"/>
    <property type="match status" value="3"/>
</dbReference>
<dbReference type="SMART" id="SM00355">
    <property type="entry name" value="ZnF_C2H2"/>
    <property type="match status" value="3"/>
</dbReference>
<dbReference type="PROSITE" id="PS51703">
    <property type="entry name" value="DZF"/>
    <property type="match status" value="1"/>
</dbReference>
<dbReference type="Gene3D" id="1.10.1410.40">
    <property type="match status" value="1"/>
</dbReference>
<dbReference type="InterPro" id="IPR006561">
    <property type="entry name" value="DZF_dom"/>
</dbReference>
<dbReference type="InterPro" id="IPR043519">
    <property type="entry name" value="NT_sf"/>
</dbReference>
<dbReference type="Gene3D" id="3.30.160.60">
    <property type="entry name" value="Classic Zinc Finger"/>
    <property type="match status" value="3"/>
</dbReference>
<evidence type="ECO:0000313" key="3">
    <source>
        <dbReference type="Proteomes" id="UP000695022"/>
    </source>
</evidence>
<protein>
    <submittedName>
        <fullName evidence="4">Zinc finger RNA-binding protein-like</fullName>
    </submittedName>
</protein>
<sequence length="909" mass="99289">MATNNYFGFTHAASAYGAQPTAAAYPAGTAAVAYATAPQAAYSATAAVAARPAYEAYQAAPGPAGGTFYTTAPRQDTAPLTTQAYRDTYAYTSQASAAVYGAPTAYVQPVAAAPAVVTYSSADTAYQQRARVAPAVMSQTDTYVYPSTTTFVASTTLPPTTTYSGYDAAVYSAATSLIQQQHVVKKTGVNTTWQYKKNFQNNKSKTGGKSGPPKSMQLHYCDVCKISCAGPQTYKEHLEGQKHKKKEAALKAGSATSATRGQKSLRCELCDVTCTGQDAYNAHIRGSKHQKVVKLHTRLGKPIPSAEPVMVKTSRSTTTLPSSLSPKNSTVVASVANKVTAVPKITFVGGAKLSTTVAKAAEVKTNSVVPVVPAVKADKVAAEPATLDKEADVIPVGEEYIEEVKNDEGKIISFTCKLCECRFNDPNAKEMHMKGRRHRLQYKKKVNPDLVVEIKPSLWQRRQQEKLQRQLQKEEFWRRRDAQMRFEERRRFEEMENRLWFRQPDAPGGLPRPAFIHPAPPRRPQSYDDRHVMAKHSMIYPNEQELQAVQSIVSASEKALKLVSDIITETEGPKLDDDKEVKKDDDVKADKTNNEQRQGAEKKERALKGVMRVGILAKGLLLHGSLRVELVLLCRDKPTRNLLDRIVEILPKQLAAVTEEKYEVKRCLADAGFTIVSTTDGLEACVVVTLTSQVMRDSSESTAVVAGAGGGEPVKQEHQDVLDRQKCLEALASLRHAKWFQARASGLQSCVIVIRIMYDLCQRVPAWSRLRTWAMELLCEKCVASGGPNQSPGDALRRIFEAIASGILLPGGPGLVDPCEKDPVDAAGSLTNQEREEITTSAQHALRLMAFRQISKLLGMDPLPTPRFPNKSANPRKRRRDGSESTPGDMGDGKKDKKDGGTEAMDTKG</sequence>
<dbReference type="Pfam" id="PF12874">
    <property type="entry name" value="zf-met"/>
    <property type="match status" value="3"/>
</dbReference>
<feature type="domain" description="DZF" evidence="2">
    <location>
        <begin position="490"/>
        <end position="885"/>
    </location>
</feature>
<dbReference type="InterPro" id="IPR049401">
    <property type="entry name" value="DZF_dom_N"/>
</dbReference>
<dbReference type="SMART" id="SM00572">
    <property type="entry name" value="DZF"/>
    <property type="match status" value="1"/>
</dbReference>
<evidence type="ECO:0000313" key="4">
    <source>
        <dbReference type="RefSeq" id="XP_014670630.1"/>
    </source>
</evidence>
<dbReference type="InterPro" id="IPR013087">
    <property type="entry name" value="Znf_C2H2_type"/>
</dbReference>